<dbReference type="InterPro" id="IPR006124">
    <property type="entry name" value="Metalloenzyme"/>
</dbReference>
<sequence length="46" mass="5312">MVYVHVKAPDVKGHDNDPFEKAKAIEMFDQMVGLLLSSYLKMCIWL</sequence>
<gene>
    <name evidence="3" type="ORF">HNP81_003877</name>
</gene>
<feature type="domain" description="Metalloenzyme" evidence="2">
    <location>
        <begin position="2"/>
        <end position="39"/>
    </location>
</feature>
<dbReference type="Gene3D" id="3.40.720.10">
    <property type="entry name" value="Alkaline Phosphatase, subunit A"/>
    <property type="match status" value="1"/>
</dbReference>
<evidence type="ECO:0000313" key="3">
    <source>
        <dbReference type="EMBL" id="MBA9028557.1"/>
    </source>
</evidence>
<evidence type="ECO:0000313" key="4">
    <source>
        <dbReference type="Proteomes" id="UP000626697"/>
    </source>
</evidence>
<dbReference type="Proteomes" id="UP000626697">
    <property type="component" value="Unassembled WGS sequence"/>
</dbReference>
<organism evidence="3 4">
    <name type="scientific">Peribacillus huizhouensis</name>
    <dbReference type="NCBI Taxonomy" id="1501239"/>
    <lineage>
        <taxon>Bacteria</taxon>
        <taxon>Bacillati</taxon>
        <taxon>Bacillota</taxon>
        <taxon>Bacilli</taxon>
        <taxon>Bacillales</taxon>
        <taxon>Bacillaceae</taxon>
        <taxon>Peribacillus</taxon>
    </lineage>
</organism>
<evidence type="ECO:0000256" key="1">
    <source>
        <dbReference type="ARBA" id="ARBA00023235"/>
    </source>
</evidence>
<evidence type="ECO:0000259" key="2">
    <source>
        <dbReference type="Pfam" id="PF01676"/>
    </source>
</evidence>
<keyword evidence="4" id="KW-1185">Reference proteome</keyword>
<name>A0ABR6CW33_9BACI</name>
<reference evidence="3 4" key="1">
    <citation type="submission" date="2020-08" db="EMBL/GenBank/DDBJ databases">
        <title>Genomic Encyclopedia of Type Strains, Phase IV (KMG-IV): sequencing the most valuable type-strain genomes for metagenomic binning, comparative biology and taxonomic classification.</title>
        <authorList>
            <person name="Goeker M."/>
        </authorList>
    </citation>
    <scope>NUCLEOTIDE SEQUENCE [LARGE SCALE GENOMIC DNA]</scope>
    <source>
        <strain evidence="3 4">DSM 105481</strain>
    </source>
</reference>
<proteinExistence type="predicted"/>
<dbReference type="Pfam" id="PF01676">
    <property type="entry name" value="Metalloenzyme"/>
    <property type="match status" value="1"/>
</dbReference>
<dbReference type="EMBL" id="JACJHX010000015">
    <property type="protein sequence ID" value="MBA9028557.1"/>
    <property type="molecule type" value="Genomic_DNA"/>
</dbReference>
<dbReference type="SUPFAM" id="SSF53649">
    <property type="entry name" value="Alkaline phosphatase-like"/>
    <property type="match status" value="1"/>
</dbReference>
<protein>
    <submittedName>
        <fullName evidence="3">2,3-bisphosphoglycerate-independent phosphoglycerate mutase</fullName>
    </submittedName>
</protein>
<comment type="caution">
    <text evidence="3">The sequence shown here is derived from an EMBL/GenBank/DDBJ whole genome shotgun (WGS) entry which is preliminary data.</text>
</comment>
<dbReference type="InterPro" id="IPR017850">
    <property type="entry name" value="Alkaline_phosphatase_core_sf"/>
</dbReference>
<keyword evidence="1" id="KW-0413">Isomerase</keyword>
<accession>A0ABR6CW33</accession>